<proteinExistence type="predicted"/>
<protein>
    <recommendedName>
        <fullName evidence="3">Lipoprotein</fullName>
    </recommendedName>
</protein>
<evidence type="ECO:0000313" key="1">
    <source>
        <dbReference type="EMBL" id="QPC99638.1"/>
    </source>
</evidence>
<sequence>MKLWVKIVIAGSVYSLAGCATYTQGKSREVAIAECEKLGQKFLEIETIDQGGAFGVAGVRGECVDLDDPRLRGAI</sequence>
<evidence type="ECO:0000313" key="2">
    <source>
        <dbReference type="Proteomes" id="UP000594459"/>
    </source>
</evidence>
<dbReference type="RefSeq" id="WP_200983199.1">
    <property type="nucleotide sequence ID" value="NZ_CP064654.1"/>
</dbReference>
<gene>
    <name evidence="1" type="ORF">IRL76_03450</name>
</gene>
<evidence type="ECO:0008006" key="3">
    <source>
        <dbReference type="Google" id="ProtNLM"/>
    </source>
</evidence>
<accession>A0A7S8F5S4</accession>
<dbReference type="Proteomes" id="UP000594459">
    <property type="component" value="Chromosome"/>
</dbReference>
<dbReference type="KEGG" id="qso:IRL76_03450"/>
<organism evidence="1 2">
    <name type="scientific">Qipengyuania soli</name>
    <dbReference type="NCBI Taxonomy" id="2782568"/>
    <lineage>
        <taxon>Bacteria</taxon>
        <taxon>Pseudomonadati</taxon>
        <taxon>Pseudomonadota</taxon>
        <taxon>Alphaproteobacteria</taxon>
        <taxon>Sphingomonadales</taxon>
        <taxon>Erythrobacteraceae</taxon>
        <taxon>Qipengyuania</taxon>
    </lineage>
</organism>
<reference evidence="1 2" key="1">
    <citation type="submission" date="2020-11" db="EMBL/GenBank/DDBJ databases">
        <title>The genome sequence of Erythrobacter sp. 6D36.</title>
        <authorList>
            <person name="Liu Y."/>
        </authorList>
    </citation>
    <scope>NUCLEOTIDE SEQUENCE [LARGE SCALE GENOMIC DNA]</scope>
    <source>
        <strain evidence="1 2">6D36</strain>
    </source>
</reference>
<dbReference type="AlphaFoldDB" id="A0A7S8F5S4"/>
<keyword evidence="2" id="KW-1185">Reference proteome</keyword>
<name>A0A7S8F5S4_9SPHN</name>
<dbReference type="EMBL" id="CP064654">
    <property type="protein sequence ID" value="QPC99638.1"/>
    <property type="molecule type" value="Genomic_DNA"/>
</dbReference>
<dbReference type="PROSITE" id="PS51257">
    <property type="entry name" value="PROKAR_LIPOPROTEIN"/>
    <property type="match status" value="1"/>
</dbReference>